<keyword evidence="2" id="KW-0808">Transferase</keyword>
<dbReference type="Pfam" id="PF01467">
    <property type="entry name" value="CTP_transf_like"/>
    <property type="match status" value="1"/>
</dbReference>
<dbReference type="InterPro" id="IPR052735">
    <property type="entry name" value="NAD_biosynth-regulator"/>
</dbReference>
<dbReference type="NCBIfam" id="NF005988">
    <property type="entry name" value="PRK08099.1"/>
    <property type="match status" value="1"/>
</dbReference>
<dbReference type="SUPFAM" id="SSF52374">
    <property type="entry name" value="Nucleotidylyl transferase"/>
    <property type="match status" value="1"/>
</dbReference>
<dbReference type="InterPro" id="IPR014729">
    <property type="entry name" value="Rossmann-like_a/b/a_fold"/>
</dbReference>
<reference evidence="2 3" key="1">
    <citation type="journal article" date="2014" name="Appl. Environ. Microbiol.">
        <title>Genomic features of a bumble bee symbiont reflect its host environment.</title>
        <authorList>
            <person name="Martinson V.G."/>
            <person name="Magoc T."/>
            <person name="Koch H."/>
            <person name="Salzberg S.L."/>
            <person name="Moran N.A."/>
        </authorList>
    </citation>
    <scope>NUCLEOTIDE SEQUENCE [LARGE SCALE GENOMIC DNA]</scope>
    <source>
        <strain evidence="2 3">Bimp</strain>
    </source>
</reference>
<organism evidence="2 3">
    <name type="scientific">Candidatus Schmidhempelia bombi str. Bimp</name>
    <dbReference type="NCBI Taxonomy" id="1387197"/>
    <lineage>
        <taxon>Bacteria</taxon>
        <taxon>Pseudomonadati</taxon>
        <taxon>Pseudomonadota</taxon>
        <taxon>Gammaproteobacteria</taxon>
        <taxon>Orbales</taxon>
        <taxon>Orbaceae</taxon>
        <taxon>Candidatus Schmidhempelia</taxon>
    </lineage>
</organism>
<dbReference type="EMBL" id="AWGA01000041">
    <property type="protein sequence ID" value="TEA27413.1"/>
    <property type="molecule type" value="Genomic_DNA"/>
</dbReference>
<keyword evidence="2" id="KW-0418">Kinase</keyword>
<evidence type="ECO:0000313" key="2">
    <source>
        <dbReference type="EMBL" id="TEA27413.1"/>
    </source>
</evidence>
<sequence>MHVTSSRRIGLIFGKFYPLHCGHIYMIEKASSEVDELHIMLGCEMDRDLKLFEQSHMPKQPQVENRLHWLQETFHHRSSIYIHVLDETGIKPYPNGWLDWSNRVKSILMQKGIIPNIIFTSELNDVELHQHYFNCAVKLVDQNRDYINISATQIRKAPYQHWQYIAKAAQPFFVKKICIIDNKRDRHLAKQFANIYNTTFIDSCAHDYFNYENEVYFLSQQDFIEFALLYAQRLNQAAQQANRYLFTDLNFARLQTNFERKFGYQHALITELNNYYNFDMTIDIQQLMKTEQKTDFFSSCMKIINEHL</sequence>
<dbReference type="EC" id="2.7.7.1" evidence="2"/>
<dbReference type="RefSeq" id="WP_024495845.1">
    <property type="nucleotide sequence ID" value="NZ_AWGA01000041.1"/>
</dbReference>
<dbReference type="InterPro" id="IPR004821">
    <property type="entry name" value="Cyt_trans-like"/>
</dbReference>
<dbReference type="Gene3D" id="3.40.50.620">
    <property type="entry name" value="HUPs"/>
    <property type="match status" value="1"/>
</dbReference>
<dbReference type="Proteomes" id="UP000506160">
    <property type="component" value="Unassembled WGS sequence"/>
</dbReference>
<dbReference type="EC" id="2.7.1.22" evidence="2"/>
<dbReference type="PANTHER" id="PTHR37512">
    <property type="entry name" value="TRIFUNCTIONAL NAD BIOSYNTHESIS/REGULATOR PROTEIN NADR"/>
    <property type="match status" value="1"/>
</dbReference>
<feature type="domain" description="Cytidyltransferase-like" evidence="1">
    <location>
        <begin position="12"/>
        <end position="156"/>
    </location>
</feature>
<dbReference type="GO" id="GO:0050262">
    <property type="term" value="F:ribosylnicotinamide kinase activity"/>
    <property type="evidence" value="ECO:0007669"/>
    <property type="project" value="UniProtKB-EC"/>
</dbReference>
<keyword evidence="3" id="KW-1185">Reference proteome</keyword>
<dbReference type="AlphaFoldDB" id="A0AB94IDB3"/>
<evidence type="ECO:0000259" key="1">
    <source>
        <dbReference type="Pfam" id="PF01467"/>
    </source>
</evidence>
<dbReference type="NCBIfam" id="TIGR00125">
    <property type="entry name" value="cyt_tran_rel"/>
    <property type="match status" value="1"/>
</dbReference>
<name>A0AB94IDB3_9GAMM</name>
<evidence type="ECO:0000313" key="3">
    <source>
        <dbReference type="Proteomes" id="UP000506160"/>
    </source>
</evidence>
<dbReference type="GO" id="GO:0000309">
    <property type="term" value="F:nicotinamide-nucleotide adenylyltransferase activity"/>
    <property type="evidence" value="ECO:0007669"/>
    <property type="project" value="UniProtKB-EC"/>
</dbReference>
<gene>
    <name evidence="2" type="primary">nadR</name>
    <name evidence="2" type="ORF">O970_03845</name>
</gene>
<keyword evidence="2" id="KW-0548">Nucleotidyltransferase</keyword>
<dbReference type="PANTHER" id="PTHR37512:SF1">
    <property type="entry name" value="NADR_TTD14 AAA DOMAIN-CONTAINING PROTEIN"/>
    <property type="match status" value="1"/>
</dbReference>
<comment type="caution">
    <text evidence="2">The sequence shown here is derived from an EMBL/GenBank/DDBJ whole genome shotgun (WGS) entry which is preliminary data.</text>
</comment>
<accession>A0AB94IDB3</accession>
<proteinExistence type="predicted"/>
<protein>
    <submittedName>
        <fullName evidence="2">Multifunctional transcriptional regulator/nicotinamide-nucleotide adenylyltransferase/ribosylnicotinamide kinase NadR</fullName>
        <ecNumber evidence="2">2.7.1.22</ecNumber>
        <ecNumber evidence="2">2.7.7.1</ecNumber>
    </submittedName>
</protein>